<dbReference type="EMBL" id="JBDFQZ010000003">
    <property type="protein sequence ID" value="KAK9743297.1"/>
    <property type="molecule type" value="Genomic_DNA"/>
</dbReference>
<dbReference type="PANTHER" id="PTHR33116">
    <property type="entry name" value="REVERSE TRANSCRIPTASE ZINC-BINDING DOMAIN-CONTAINING PROTEIN-RELATED-RELATED"/>
    <property type="match status" value="1"/>
</dbReference>
<name>A0AAW1MAT6_SAPOF</name>
<dbReference type="Proteomes" id="UP001443914">
    <property type="component" value="Unassembled WGS sequence"/>
</dbReference>
<comment type="caution">
    <text evidence="1">The sequence shown here is derived from an EMBL/GenBank/DDBJ whole genome shotgun (WGS) entry which is preliminary data.</text>
</comment>
<proteinExistence type="predicted"/>
<protein>
    <recommendedName>
        <fullName evidence="3">Reverse transcriptase</fullName>
    </recommendedName>
</protein>
<reference evidence="1" key="1">
    <citation type="submission" date="2024-03" db="EMBL/GenBank/DDBJ databases">
        <title>WGS assembly of Saponaria officinalis var. Norfolk2.</title>
        <authorList>
            <person name="Jenkins J."/>
            <person name="Shu S."/>
            <person name="Grimwood J."/>
            <person name="Barry K."/>
            <person name="Goodstein D."/>
            <person name="Schmutz J."/>
            <person name="Leebens-Mack J."/>
            <person name="Osbourn A."/>
        </authorList>
    </citation>
    <scope>NUCLEOTIDE SEQUENCE [LARGE SCALE GENOMIC DNA]</scope>
    <source>
        <strain evidence="1">JIC</strain>
    </source>
</reference>
<evidence type="ECO:0008006" key="3">
    <source>
        <dbReference type="Google" id="ProtNLM"/>
    </source>
</evidence>
<evidence type="ECO:0000313" key="2">
    <source>
        <dbReference type="Proteomes" id="UP001443914"/>
    </source>
</evidence>
<evidence type="ECO:0000313" key="1">
    <source>
        <dbReference type="EMBL" id="KAK9743297.1"/>
    </source>
</evidence>
<organism evidence="1 2">
    <name type="scientific">Saponaria officinalis</name>
    <name type="common">Common soapwort</name>
    <name type="synonym">Lychnis saponaria</name>
    <dbReference type="NCBI Taxonomy" id="3572"/>
    <lineage>
        <taxon>Eukaryota</taxon>
        <taxon>Viridiplantae</taxon>
        <taxon>Streptophyta</taxon>
        <taxon>Embryophyta</taxon>
        <taxon>Tracheophyta</taxon>
        <taxon>Spermatophyta</taxon>
        <taxon>Magnoliopsida</taxon>
        <taxon>eudicotyledons</taxon>
        <taxon>Gunneridae</taxon>
        <taxon>Pentapetalae</taxon>
        <taxon>Caryophyllales</taxon>
        <taxon>Caryophyllaceae</taxon>
        <taxon>Caryophylleae</taxon>
        <taxon>Saponaria</taxon>
    </lineage>
</organism>
<gene>
    <name evidence="1" type="ORF">RND81_03G230200</name>
</gene>
<accession>A0AAW1MAT6</accession>
<keyword evidence="2" id="KW-1185">Reference proteome</keyword>
<sequence>MMLSRAGRGVLIKAIAQSIPTYAMSVFKLPANFCSELRSLVSGFWWGSKEGKRKIPWVSWAELCKPKALGGFGFRDFQDFNKALLGKQAWRLVTNRNCLMLRVLLGKYCPGGAYMRAELGSNPSYSWHGIWEAREVLLRGIRRRVGNGFSTRIWGDPWIPKTQSR</sequence>
<dbReference type="PANTHER" id="PTHR33116:SF86">
    <property type="entry name" value="REVERSE TRANSCRIPTASE DOMAIN-CONTAINING PROTEIN"/>
    <property type="match status" value="1"/>
</dbReference>
<dbReference type="AlphaFoldDB" id="A0AAW1MAT6"/>